<reference evidence="3" key="1">
    <citation type="submission" date="2012-12" db="EMBL/GenBank/DDBJ databases">
        <authorList>
            <person name="Hellsten U."/>
            <person name="Grimwood J."/>
            <person name="Chapman J.A."/>
            <person name="Shapiro H."/>
            <person name="Aerts A."/>
            <person name="Otillar R.P."/>
            <person name="Terry A.Y."/>
            <person name="Boore J.L."/>
            <person name="Simakov O."/>
            <person name="Marletaz F."/>
            <person name="Cho S.-J."/>
            <person name="Edsinger-Gonzales E."/>
            <person name="Havlak P."/>
            <person name="Kuo D.-H."/>
            <person name="Larsson T."/>
            <person name="Lv J."/>
            <person name="Arendt D."/>
            <person name="Savage R."/>
            <person name="Osoegawa K."/>
            <person name="de Jong P."/>
            <person name="Lindberg D.R."/>
            <person name="Seaver E.C."/>
            <person name="Weisblat D.A."/>
            <person name="Putnam N.H."/>
            <person name="Grigoriev I.V."/>
            <person name="Rokhsar D.S."/>
        </authorList>
    </citation>
    <scope>NUCLEOTIDE SEQUENCE</scope>
    <source>
        <strain evidence="3">I ESC-2004</strain>
    </source>
</reference>
<dbReference type="STRING" id="283909.R7TVT4"/>
<dbReference type="EMBL" id="KB308311">
    <property type="protein sequence ID" value="ELT98013.1"/>
    <property type="molecule type" value="Genomic_DNA"/>
</dbReference>
<dbReference type="Gene3D" id="2.130.10.10">
    <property type="entry name" value="YVTN repeat-like/Quinoprotein amine dehydrogenase"/>
    <property type="match status" value="1"/>
</dbReference>
<dbReference type="OrthoDB" id="2325716at2759"/>
<dbReference type="OMA" id="TIMIWEL"/>
<keyword evidence="3" id="KW-1185">Reference proteome</keyword>
<dbReference type="Gene3D" id="3.40.50.300">
    <property type="entry name" value="P-loop containing nucleotide triphosphate hydrolases"/>
    <property type="match status" value="1"/>
</dbReference>
<dbReference type="PANTHER" id="PTHR19871">
    <property type="entry name" value="BETA TRANSDUCIN-RELATED PROTEIN"/>
    <property type="match status" value="1"/>
</dbReference>
<dbReference type="HOGENOM" id="CLU_351697_0_0_1"/>
<reference evidence="1 3" key="2">
    <citation type="journal article" date="2013" name="Nature">
        <title>Insights into bilaterian evolution from three spiralian genomes.</title>
        <authorList>
            <person name="Simakov O."/>
            <person name="Marletaz F."/>
            <person name="Cho S.J."/>
            <person name="Edsinger-Gonzales E."/>
            <person name="Havlak P."/>
            <person name="Hellsten U."/>
            <person name="Kuo D.H."/>
            <person name="Larsson T."/>
            <person name="Lv J."/>
            <person name="Arendt D."/>
            <person name="Savage R."/>
            <person name="Osoegawa K."/>
            <person name="de Jong P."/>
            <person name="Grimwood J."/>
            <person name="Chapman J.A."/>
            <person name="Shapiro H."/>
            <person name="Aerts A."/>
            <person name="Otillar R.P."/>
            <person name="Terry A.Y."/>
            <person name="Boore J.L."/>
            <person name="Grigoriev I.V."/>
            <person name="Lindberg D.R."/>
            <person name="Seaver E.C."/>
            <person name="Weisblat D.A."/>
            <person name="Putnam N.H."/>
            <person name="Rokhsar D.S."/>
        </authorList>
    </citation>
    <scope>NUCLEOTIDE SEQUENCE</scope>
    <source>
        <strain evidence="1 3">I ESC-2004</strain>
    </source>
</reference>
<gene>
    <name evidence="1" type="ORF">CAPTEDRAFT_204559</name>
</gene>
<dbReference type="InterPro" id="IPR052752">
    <property type="entry name" value="NACHT-WD_repeat"/>
</dbReference>
<evidence type="ECO:0008006" key="4">
    <source>
        <dbReference type="Google" id="ProtNLM"/>
    </source>
</evidence>
<dbReference type="SUPFAM" id="SSF52540">
    <property type="entry name" value="P-loop containing nucleoside triphosphate hydrolases"/>
    <property type="match status" value="1"/>
</dbReference>
<proteinExistence type="predicted"/>
<accession>R7TVT4</accession>
<evidence type="ECO:0000313" key="2">
    <source>
        <dbReference type="EnsemblMetazoa" id="CapteP204559"/>
    </source>
</evidence>
<dbReference type="AlphaFoldDB" id="R7TVT4"/>
<dbReference type="PANTHER" id="PTHR19871:SF14">
    <property type="entry name" value="DUF4062 DOMAIN-CONTAINING PROTEIN"/>
    <property type="match status" value="1"/>
</dbReference>
<name>R7TVT4_CAPTE</name>
<reference evidence="2" key="3">
    <citation type="submission" date="2015-06" db="UniProtKB">
        <authorList>
            <consortium name="EnsemblMetazoa"/>
        </authorList>
    </citation>
    <scope>IDENTIFICATION</scope>
</reference>
<protein>
    <recommendedName>
        <fullName evidence="4">NACHT domain-containing protein</fullName>
    </recommendedName>
</protein>
<dbReference type="EMBL" id="AMQN01010644">
    <property type="status" value="NOT_ANNOTATED_CDS"/>
    <property type="molecule type" value="Genomic_DNA"/>
</dbReference>
<organism evidence="1">
    <name type="scientific">Capitella teleta</name>
    <name type="common">Polychaete worm</name>
    <dbReference type="NCBI Taxonomy" id="283909"/>
    <lineage>
        <taxon>Eukaryota</taxon>
        <taxon>Metazoa</taxon>
        <taxon>Spiralia</taxon>
        <taxon>Lophotrochozoa</taxon>
        <taxon>Annelida</taxon>
        <taxon>Polychaeta</taxon>
        <taxon>Sedentaria</taxon>
        <taxon>Scolecida</taxon>
        <taxon>Capitellidae</taxon>
        <taxon>Capitella</taxon>
    </lineage>
</organism>
<sequence>MDLKSTKKLATTSGFSKYLSFLAACQMKTSFDAASLEGEGIHPETHEDYIKDFCEHFYEKVTRQVTNTANKYNHITKEPLQYESLQHLHLCLKLCKLFKGRNDFLSGIQAYLGSKSRQPYLLFGKSGCGNISILAKAFSQFGEQYTDVPGVIGIVRFLGTTPSSSTVMSTLRSLCQQICVIYNLPTSAIPYDLISLTRYFKDLLEEATQEKPMLIFFDAIDQLSDIESDLYMPWLPVTLPPHVKIVTSVLPNHLLTKLQKRIPTENTSEAESLGNALGMTILTSWLQAKNRTVSQKQLDIIDAAVKNCSIPLYINIVFNEIINWNSYNPIEKDVLSLDDDILNDVYQFHLPPVRRIPPLLWMRIMVDLKRVFIEREADDATVINWYHRQYQEAAHKRFLKNANYIKELHSKLADYFSGKWGAGRKKPYSYTKEQIQCMQLDLSYQHGESDRMVPSQPLYFKSENGTVSRFNKRHLNELPFHLLRAERIDELHNDTFFNFPFLYAKVSCIPLQTLLCDMAASLSNTVDKDVQLLVHALRLSSSMVSKFPDMLGIHISARLLPYYKDHKKIRRLVDQCDSKGLGMNSLVPAYQCLHTPGGALVYTLEGHPFAPFGMVISSDAAFLMSASNIFTVWNLVTGEISKQIDPQMKGIVQGLCLSPDDAYAACYTTNNLIISLTPGGDITKSNIASKWRKSIVGVKRKSDTIIIWTADEWFELNLTLNVKTSSRIPLDYHTIVNIIPMNSISGEWAVILQKDDKDQNNMLLQFIQNTTPNLEFRDVSLLTKDLSTIYCCVADDQSSV</sequence>
<evidence type="ECO:0000313" key="1">
    <source>
        <dbReference type="EMBL" id="ELT98013.1"/>
    </source>
</evidence>
<dbReference type="InterPro" id="IPR011047">
    <property type="entry name" value="Quinoprotein_ADH-like_sf"/>
</dbReference>
<dbReference type="InterPro" id="IPR027417">
    <property type="entry name" value="P-loop_NTPase"/>
</dbReference>
<dbReference type="Proteomes" id="UP000014760">
    <property type="component" value="Unassembled WGS sequence"/>
</dbReference>
<dbReference type="InterPro" id="IPR015943">
    <property type="entry name" value="WD40/YVTN_repeat-like_dom_sf"/>
</dbReference>
<dbReference type="EnsemblMetazoa" id="CapteT204559">
    <property type="protein sequence ID" value="CapteP204559"/>
    <property type="gene ID" value="CapteG204559"/>
</dbReference>
<dbReference type="SUPFAM" id="SSF50998">
    <property type="entry name" value="Quinoprotein alcohol dehydrogenase-like"/>
    <property type="match status" value="1"/>
</dbReference>
<evidence type="ECO:0000313" key="3">
    <source>
        <dbReference type="Proteomes" id="UP000014760"/>
    </source>
</evidence>
<dbReference type="Gene3D" id="1.25.40.370">
    <property type="match status" value="1"/>
</dbReference>